<dbReference type="AlphaFoldDB" id="T0HBF5"/>
<gene>
    <name evidence="1" type="ORF">L284_17415</name>
</gene>
<proteinExistence type="predicted"/>
<protein>
    <submittedName>
        <fullName evidence="1">Uncharacterized protein</fullName>
    </submittedName>
</protein>
<dbReference type="EMBL" id="ATHL01000113">
    <property type="protein sequence ID" value="EQB10317.1"/>
    <property type="molecule type" value="Genomic_DNA"/>
</dbReference>
<organism evidence="1 2">
    <name type="scientific">Novosphingobium lindaniclasticum LE124</name>
    <dbReference type="NCBI Taxonomy" id="1096930"/>
    <lineage>
        <taxon>Bacteria</taxon>
        <taxon>Pseudomonadati</taxon>
        <taxon>Pseudomonadota</taxon>
        <taxon>Alphaproteobacteria</taxon>
        <taxon>Sphingomonadales</taxon>
        <taxon>Sphingomonadaceae</taxon>
        <taxon>Novosphingobium</taxon>
    </lineage>
</organism>
<dbReference type="PATRIC" id="fig|1096930.3.peg.3450"/>
<comment type="caution">
    <text evidence="1">The sequence shown here is derived from an EMBL/GenBank/DDBJ whole genome shotgun (WGS) entry which is preliminary data.</text>
</comment>
<name>T0HBF5_9SPHN</name>
<keyword evidence="2" id="KW-1185">Reference proteome</keyword>
<dbReference type="Proteomes" id="UP000015527">
    <property type="component" value="Unassembled WGS sequence"/>
</dbReference>
<evidence type="ECO:0000313" key="1">
    <source>
        <dbReference type="EMBL" id="EQB10317.1"/>
    </source>
</evidence>
<evidence type="ECO:0000313" key="2">
    <source>
        <dbReference type="Proteomes" id="UP000015527"/>
    </source>
</evidence>
<accession>T0HBF5</accession>
<reference evidence="1 2" key="1">
    <citation type="journal article" date="2013" name="Genome Announc.">
        <title>Genome Sequence of Novosphingobium lindaniclasticum LE124T, Isolated from a Hexachlorocyclohexane Dumpsite.</title>
        <authorList>
            <person name="Saxena A."/>
            <person name="Nayyar N."/>
            <person name="Sangwan N."/>
            <person name="Kumari R."/>
            <person name="Khurana J.P."/>
            <person name="Lal R."/>
        </authorList>
    </citation>
    <scope>NUCLEOTIDE SEQUENCE [LARGE SCALE GENOMIC DNA]</scope>
    <source>
        <strain evidence="1 2">LE124</strain>
    </source>
</reference>
<sequence>MREQTTKRQADFDRIDPRFTAAGYTAAQDMH</sequence>